<gene>
    <name evidence="1" type="ORF">P3X46_025850</name>
</gene>
<name>A0ABQ9L6U0_HEVBR</name>
<dbReference type="EMBL" id="JARPOI010000014">
    <property type="protein sequence ID" value="KAJ9160450.1"/>
    <property type="molecule type" value="Genomic_DNA"/>
</dbReference>
<evidence type="ECO:0000313" key="2">
    <source>
        <dbReference type="Proteomes" id="UP001174677"/>
    </source>
</evidence>
<comment type="caution">
    <text evidence="1">The sequence shown here is derived from an EMBL/GenBank/DDBJ whole genome shotgun (WGS) entry which is preliminary data.</text>
</comment>
<accession>A0ABQ9L6U0</accession>
<protein>
    <submittedName>
        <fullName evidence="1">Uncharacterized protein</fullName>
    </submittedName>
</protein>
<keyword evidence="2" id="KW-1185">Reference proteome</keyword>
<organism evidence="1 2">
    <name type="scientific">Hevea brasiliensis</name>
    <name type="common">Para rubber tree</name>
    <name type="synonym">Siphonia brasiliensis</name>
    <dbReference type="NCBI Taxonomy" id="3981"/>
    <lineage>
        <taxon>Eukaryota</taxon>
        <taxon>Viridiplantae</taxon>
        <taxon>Streptophyta</taxon>
        <taxon>Embryophyta</taxon>
        <taxon>Tracheophyta</taxon>
        <taxon>Spermatophyta</taxon>
        <taxon>Magnoliopsida</taxon>
        <taxon>eudicotyledons</taxon>
        <taxon>Gunneridae</taxon>
        <taxon>Pentapetalae</taxon>
        <taxon>rosids</taxon>
        <taxon>fabids</taxon>
        <taxon>Malpighiales</taxon>
        <taxon>Euphorbiaceae</taxon>
        <taxon>Crotonoideae</taxon>
        <taxon>Micrandreae</taxon>
        <taxon>Hevea</taxon>
    </lineage>
</organism>
<sequence length="81" mass="9359">MKAINRGFWPSFGQPRVSTCSQAIPKLPSVYFPLYCSLVSLRLVKLFLLSSKVTFPLPNLFLEFHSLSHHFSLCHPYLYKL</sequence>
<dbReference type="Proteomes" id="UP001174677">
    <property type="component" value="Chromosome 14"/>
</dbReference>
<reference evidence="1" key="1">
    <citation type="journal article" date="2023" name="Plant Biotechnol. J.">
        <title>Chromosome-level wild Hevea brasiliensis genome provides new tools for genomic-assisted breeding and valuable loci to elevate rubber yield.</title>
        <authorList>
            <person name="Cheng H."/>
            <person name="Song X."/>
            <person name="Hu Y."/>
            <person name="Wu T."/>
            <person name="Yang Q."/>
            <person name="An Z."/>
            <person name="Feng S."/>
            <person name="Deng Z."/>
            <person name="Wu W."/>
            <person name="Zeng X."/>
            <person name="Tu M."/>
            <person name="Wang X."/>
            <person name="Huang H."/>
        </authorList>
    </citation>
    <scope>NUCLEOTIDE SEQUENCE</scope>
    <source>
        <strain evidence="1">MT/VB/25A 57/8</strain>
    </source>
</reference>
<proteinExistence type="predicted"/>
<evidence type="ECO:0000313" key="1">
    <source>
        <dbReference type="EMBL" id="KAJ9160450.1"/>
    </source>
</evidence>